<name>A0ABP5KUY6_9ACTN</name>
<organism evidence="2 3">
    <name type="scientific">Kitasatospora kazusensis</name>
    <dbReference type="NCBI Taxonomy" id="407974"/>
    <lineage>
        <taxon>Bacteria</taxon>
        <taxon>Bacillati</taxon>
        <taxon>Actinomycetota</taxon>
        <taxon>Actinomycetes</taxon>
        <taxon>Kitasatosporales</taxon>
        <taxon>Streptomycetaceae</taxon>
        <taxon>Kitasatospora</taxon>
    </lineage>
</organism>
<accession>A0ABP5KUY6</accession>
<evidence type="ECO:0000256" key="1">
    <source>
        <dbReference type="SAM" id="MobiDB-lite"/>
    </source>
</evidence>
<feature type="region of interest" description="Disordered" evidence="1">
    <location>
        <begin position="34"/>
        <end position="73"/>
    </location>
</feature>
<reference evidence="3" key="1">
    <citation type="journal article" date="2019" name="Int. J. Syst. Evol. Microbiol.">
        <title>The Global Catalogue of Microorganisms (GCM) 10K type strain sequencing project: providing services to taxonomists for standard genome sequencing and annotation.</title>
        <authorList>
            <consortium name="The Broad Institute Genomics Platform"/>
            <consortium name="The Broad Institute Genome Sequencing Center for Infectious Disease"/>
            <person name="Wu L."/>
            <person name="Ma J."/>
        </authorList>
    </citation>
    <scope>NUCLEOTIDE SEQUENCE [LARGE SCALE GENOMIC DNA]</scope>
    <source>
        <strain evidence="3">JCM 14560</strain>
    </source>
</reference>
<gene>
    <name evidence="2" type="ORF">GCM10009760_18520</name>
</gene>
<evidence type="ECO:0000313" key="2">
    <source>
        <dbReference type="EMBL" id="GAA2137765.1"/>
    </source>
</evidence>
<protein>
    <submittedName>
        <fullName evidence="2">Uncharacterized protein</fullName>
    </submittedName>
</protein>
<sequence>MPAFLYTGPDDGRYYPTLGITPEPGGTYELAADPGDGAWTPAPTPPAARARAAATTATADAAAEPERGVTTSA</sequence>
<evidence type="ECO:0000313" key="3">
    <source>
        <dbReference type="Proteomes" id="UP001422759"/>
    </source>
</evidence>
<keyword evidence="3" id="KW-1185">Reference proteome</keyword>
<comment type="caution">
    <text evidence="2">The sequence shown here is derived from an EMBL/GenBank/DDBJ whole genome shotgun (WGS) entry which is preliminary data.</text>
</comment>
<dbReference type="RefSeq" id="WP_344462752.1">
    <property type="nucleotide sequence ID" value="NZ_BAAANT010000008.1"/>
</dbReference>
<dbReference type="Proteomes" id="UP001422759">
    <property type="component" value="Unassembled WGS sequence"/>
</dbReference>
<proteinExistence type="predicted"/>
<dbReference type="EMBL" id="BAAANT010000008">
    <property type="protein sequence ID" value="GAA2137765.1"/>
    <property type="molecule type" value="Genomic_DNA"/>
</dbReference>
<feature type="compositionally biased region" description="Low complexity" evidence="1">
    <location>
        <begin position="34"/>
        <end position="62"/>
    </location>
</feature>